<evidence type="ECO:0000313" key="2">
    <source>
        <dbReference type="Proteomes" id="UP000002068"/>
    </source>
</evidence>
<dbReference type="RefSeq" id="WP_012816340.1">
    <property type="nucleotide sequence ID" value="NC_013315.1"/>
</dbReference>
<proteinExistence type="predicted"/>
<dbReference type="EMBL" id="FN538970">
    <property type="protein sequence ID" value="CBA65092.1"/>
    <property type="molecule type" value="Genomic_DNA"/>
</dbReference>
<evidence type="ECO:0008006" key="3">
    <source>
        <dbReference type="Google" id="ProtNLM"/>
    </source>
</evidence>
<name>A0A0H3NA32_CLODC</name>
<organism evidence="1 2">
    <name type="scientific">Clostridioides difficile (strain CD196)</name>
    <name type="common">Peptoclostridium difficile</name>
    <dbReference type="NCBI Taxonomy" id="645462"/>
    <lineage>
        <taxon>Bacteria</taxon>
        <taxon>Bacillati</taxon>
        <taxon>Bacillota</taxon>
        <taxon>Clostridia</taxon>
        <taxon>Peptostreptococcales</taxon>
        <taxon>Peptostreptococcaceae</taxon>
        <taxon>Clostridioides</taxon>
    </lineage>
</organism>
<protein>
    <recommendedName>
        <fullName evidence="3">L-2-amino-thiazoline-4-carboxylic acid hydrolase</fullName>
    </recommendedName>
</protein>
<dbReference type="Proteomes" id="UP000002068">
    <property type="component" value="Chromosome"/>
</dbReference>
<accession>A0A0H3NA32</accession>
<reference evidence="1 2" key="1">
    <citation type="journal article" date="2009" name="Genome Biol.">
        <title>Comparative genome and phenotypic analysis of Clostridium difficile 027 strains provides insight into the evolution of a hypervirulent bacterium.</title>
        <authorList>
            <person name="Stabler R.A."/>
            <person name="He M."/>
            <person name="Dawson L."/>
            <person name="Martin M."/>
            <person name="Valiente E."/>
            <person name="Corton C."/>
            <person name="Lawley T.D."/>
            <person name="Sebaihia M."/>
            <person name="Quail M.A."/>
            <person name="Rose G."/>
            <person name="Gerding D.N."/>
            <person name="Gibert M."/>
            <person name="Popoff M.R."/>
            <person name="Parkhill J."/>
            <person name="Dougan G."/>
            <person name="Wren B.W."/>
        </authorList>
    </citation>
    <scope>NUCLEOTIDE SEQUENCE [LARGE SCALE GENOMIC DNA]</scope>
    <source>
        <strain evidence="1 2">CD196</strain>
    </source>
</reference>
<evidence type="ECO:0000313" key="1">
    <source>
        <dbReference type="EMBL" id="CBA65092.1"/>
    </source>
</evidence>
<gene>
    <name evidence="1" type="ordered locus">CD196_2657</name>
</gene>
<sequence>MIFLNENVVTNETIDKDYAIEEVRMACKHFGDLYFYFSKVLFEEFGEDKTIEILRKVLFERSEERAIAMRERALENGDELIADNIISTTDVPFLGWVPEFKELHCPYGASWLLRFEENPWFKKFASLYCDVTDTTVAEVFTGDTSHKITKNILWGDKSCERIYFHDDKVSEGKYTYGNKNCK</sequence>
<dbReference type="KEGG" id="cdc:CD196_2657"/>
<dbReference type="HOGENOM" id="CLU_1502117_0_0_9"/>
<dbReference type="AlphaFoldDB" id="A0A0H3NA32"/>